<name>A0ACB0IA33_TRIPR</name>
<reference evidence="1" key="1">
    <citation type="submission" date="2023-10" db="EMBL/GenBank/DDBJ databases">
        <authorList>
            <person name="Rodriguez Cubillos JULIANA M."/>
            <person name="De Vega J."/>
        </authorList>
    </citation>
    <scope>NUCLEOTIDE SEQUENCE</scope>
</reference>
<sequence>MAFQNHLFVLFFLAFNFLSTTTILASPHTVVLDIRNDLPNNNLGDLTIDCNHLSPSHIKVGVHYNQTFQLNEINVECYAMWSRYFLIWNGFQAKRDGGHSIIYWSVREDGFYHSFDASHYKLLEKWETE</sequence>
<keyword evidence="2" id="KW-1185">Reference proteome</keyword>
<evidence type="ECO:0000313" key="2">
    <source>
        <dbReference type="Proteomes" id="UP001177021"/>
    </source>
</evidence>
<evidence type="ECO:0000313" key="1">
    <source>
        <dbReference type="EMBL" id="CAJ2628768.1"/>
    </source>
</evidence>
<organism evidence="1 2">
    <name type="scientific">Trifolium pratense</name>
    <name type="common">Red clover</name>
    <dbReference type="NCBI Taxonomy" id="57577"/>
    <lineage>
        <taxon>Eukaryota</taxon>
        <taxon>Viridiplantae</taxon>
        <taxon>Streptophyta</taxon>
        <taxon>Embryophyta</taxon>
        <taxon>Tracheophyta</taxon>
        <taxon>Spermatophyta</taxon>
        <taxon>Magnoliopsida</taxon>
        <taxon>eudicotyledons</taxon>
        <taxon>Gunneridae</taxon>
        <taxon>Pentapetalae</taxon>
        <taxon>rosids</taxon>
        <taxon>fabids</taxon>
        <taxon>Fabales</taxon>
        <taxon>Fabaceae</taxon>
        <taxon>Papilionoideae</taxon>
        <taxon>50 kb inversion clade</taxon>
        <taxon>NPAAA clade</taxon>
        <taxon>Hologalegina</taxon>
        <taxon>IRL clade</taxon>
        <taxon>Trifolieae</taxon>
        <taxon>Trifolium</taxon>
    </lineage>
</organism>
<accession>A0ACB0IA33</accession>
<dbReference type="EMBL" id="CASHSV030000001">
    <property type="protein sequence ID" value="CAJ2628768.1"/>
    <property type="molecule type" value="Genomic_DNA"/>
</dbReference>
<gene>
    <name evidence="1" type="ORF">MILVUS5_LOCUS911</name>
</gene>
<comment type="caution">
    <text evidence="1">The sequence shown here is derived from an EMBL/GenBank/DDBJ whole genome shotgun (WGS) entry which is preliminary data.</text>
</comment>
<dbReference type="Proteomes" id="UP001177021">
    <property type="component" value="Unassembled WGS sequence"/>
</dbReference>
<proteinExistence type="predicted"/>
<protein>
    <submittedName>
        <fullName evidence="1">Uncharacterized protein</fullName>
    </submittedName>
</protein>